<reference evidence="1 2" key="1">
    <citation type="submission" date="2022-12" db="EMBL/GenBank/DDBJ databases">
        <authorList>
            <person name="Muema E."/>
        </authorList>
    </citation>
    <scope>NUCLEOTIDE SEQUENCE [LARGE SCALE GENOMIC DNA]</scope>
    <source>
        <strain evidence="2">1330</strain>
    </source>
</reference>
<gene>
    <name evidence="1" type="ORF">O7A05_09830</name>
</gene>
<evidence type="ECO:0000313" key="2">
    <source>
        <dbReference type="Proteomes" id="UP001366503"/>
    </source>
</evidence>
<dbReference type="RefSeq" id="WP_337092817.1">
    <property type="nucleotide sequence ID" value="NZ_JAPYKO010000005.1"/>
</dbReference>
<dbReference type="Gene3D" id="1.10.357.10">
    <property type="entry name" value="Tetracycline Repressor, domain 2"/>
    <property type="match status" value="1"/>
</dbReference>
<comment type="caution">
    <text evidence="1">The sequence shown here is derived from an EMBL/GenBank/DDBJ whole genome shotgun (WGS) entry which is preliminary data.</text>
</comment>
<accession>A0ABU8KBH9</accession>
<sequence length="113" mass="12458">MAHVDWYYQRVAPLKRGVDHVTGDDIAAADVGRMTVFNHVPRKEDMSPIATQWAAKSRANRSAISASLIAERSPFVEFSAQSQRFVEPLVRSHSSVLTGGSPAVLCERELCFA</sequence>
<keyword evidence="2" id="KW-1185">Reference proteome</keyword>
<dbReference type="Proteomes" id="UP001366503">
    <property type="component" value="Unassembled WGS sequence"/>
</dbReference>
<dbReference type="EMBL" id="JAPYKO010000005">
    <property type="protein sequence ID" value="MEI9402460.1"/>
    <property type="molecule type" value="Genomic_DNA"/>
</dbReference>
<name>A0ABU8KBH9_9HYPH</name>
<evidence type="ECO:0000313" key="1">
    <source>
        <dbReference type="EMBL" id="MEI9402460.1"/>
    </source>
</evidence>
<proteinExistence type="predicted"/>
<protein>
    <submittedName>
        <fullName evidence="1">Uncharacterized protein</fullName>
    </submittedName>
</protein>
<organism evidence="1 2">
    <name type="scientific">Mesorhizobium argentiipisi</name>
    <dbReference type="NCBI Taxonomy" id="3015175"/>
    <lineage>
        <taxon>Bacteria</taxon>
        <taxon>Pseudomonadati</taxon>
        <taxon>Pseudomonadota</taxon>
        <taxon>Alphaproteobacteria</taxon>
        <taxon>Hyphomicrobiales</taxon>
        <taxon>Phyllobacteriaceae</taxon>
        <taxon>Mesorhizobium</taxon>
    </lineage>
</organism>